<dbReference type="InterPro" id="IPR020103">
    <property type="entry name" value="PsdUridine_synth_cat_dom_sf"/>
</dbReference>
<dbReference type="PROSITE" id="PS01129">
    <property type="entry name" value="PSI_RLU"/>
    <property type="match status" value="1"/>
</dbReference>
<dbReference type="AlphaFoldDB" id="A0A183CFF7"/>
<feature type="compositionally biased region" description="Basic residues" evidence="1">
    <location>
        <begin position="49"/>
        <end position="58"/>
    </location>
</feature>
<evidence type="ECO:0000313" key="4">
    <source>
        <dbReference type="WBParaSite" id="GPLIN_001161200"/>
    </source>
</evidence>
<feature type="region of interest" description="Disordered" evidence="1">
    <location>
        <begin position="1"/>
        <end position="75"/>
    </location>
</feature>
<reference evidence="4" key="2">
    <citation type="submission" date="2016-06" db="UniProtKB">
        <authorList>
            <consortium name="WormBaseParasite"/>
        </authorList>
    </citation>
    <scope>IDENTIFICATION</scope>
</reference>
<dbReference type="GO" id="GO:0009982">
    <property type="term" value="F:pseudouridine synthase activity"/>
    <property type="evidence" value="ECO:0007669"/>
    <property type="project" value="InterPro"/>
</dbReference>
<keyword evidence="3" id="KW-1185">Reference proteome</keyword>
<reference evidence="3" key="1">
    <citation type="submission" date="2014-05" db="EMBL/GenBank/DDBJ databases">
        <title>The genome and life-stage specific transcriptomes of Globodera pallida elucidate key aspects of plant parasitism by a cyst nematode.</title>
        <authorList>
            <person name="Cotton J.A."/>
            <person name="Lilley C.J."/>
            <person name="Jones L.M."/>
            <person name="Kikuchi T."/>
            <person name="Reid A.J."/>
            <person name="Thorpe P."/>
            <person name="Tsai I.J."/>
            <person name="Beasley H."/>
            <person name="Blok V."/>
            <person name="Cock P.J.A."/>
            <person name="Van den Akker S.E."/>
            <person name="Holroyd N."/>
            <person name="Hunt M."/>
            <person name="Mantelin S."/>
            <person name="Naghra H."/>
            <person name="Pain A."/>
            <person name="Palomares-Rius J.E."/>
            <person name="Zarowiecki M."/>
            <person name="Berriman M."/>
            <person name="Jones J.T."/>
            <person name="Urwin P.E."/>
        </authorList>
    </citation>
    <scope>NUCLEOTIDE SEQUENCE [LARGE SCALE GENOMIC DNA]</scope>
    <source>
        <strain evidence="3">Lindley</strain>
    </source>
</reference>
<dbReference type="PANTHER" id="PTHR21600:SF40">
    <property type="entry name" value="PSEUDOURIDYLATE SYNTHASE RPUSD2"/>
    <property type="match status" value="1"/>
</dbReference>
<evidence type="ECO:0000259" key="2">
    <source>
        <dbReference type="Pfam" id="PF00849"/>
    </source>
</evidence>
<dbReference type="SUPFAM" id="SSF55120">
    <property type="entry name" value="Pseudouridine synthase"/>
    <property type="match status" value="1"/>
</dbReference>
<organism evidence="3 4">
    <name type="scientific">Globodera pallida</name>
    <name type="common">Potato cyst nematode worm</name>
    <name type="synonym">Heterodera pallida</name>
    <dbReference type="NCBI Taxonomy" id="36090"/>
    <lineage>
        <taxon>Eukaryota</taxon>
        <taxon>Metazoa</taxon>
        <taxon>Ecdysozoa</taxon>
        <taxon>Nematoda</taxon>
        <taxon>Chromadorea</taxon>
        <taxon>Rhabditida</taxon>
        <taxon>Tylenchina</taxon>
        <taxon>Tylenchomorpha</taxon>
        <taxon>Tylenchoidea</taxon>
        <taxon>Heteroderidae</taxon>
        <taxon>Heteroderinae</taxon>
        <taxon>Globodera</taxon>
    </lineage>
</organism>
<protein>
    <submittedName>
        <fullName evidence="4">PseudoU_synth_2 domain-containing protein</fullName>
    </submittedName>
</protein>
<dbReference type="InterPro" id="IPR006224">
    <property type="entry name" value="PsdUridine_synth_RluA-like_CS"/>
</dbReference>
<proteinExistence type="predicted"/>
<dbReference type="PANTHER" id="PTHR21600">
    <property type="entry name" value="MITOCHONDRIAL RNA PSEUDOURIDINE SYNTHASE"/>
    <property type="match status" value="1"/>
</dbReference>
<dbReference type="Gene3D" id="3.30.2350.10">
    <property type="entry name" value="Pseudouridine synthase"/>
    <property type="match status" value="1"/>
</dbReference>
<accession>A0A183CFF7</accession>
<feature type="compositionally biased region" description="Basic and acidic residues" evidence="1">
    <location>
        <begin position="15"/>
        <end position="41"/>
    </location>
</feature>
<dbReference type="GO" id="GO:0000455">
    <property type="term" value="P:enzyme-directed rRNA pseudouridine synthesis"/>
    <property type="evidence" value="ECO:0007669"/>
    <property type="project" value="TreeGrafter"/>
</dbReference>
<feature type="compositionally biased region" description="Polar residues" evidence="1">
    <location>
        <begin position="1"/>
        <end position="13"/>
    </location>
</feature>
<name>A0A183CFF7_GLOPA</name>
<feature type="domain" description="Pseudouridine synthase RsuA/RluA-like" evidence="2">
    <location>
        <begin position="186"/>
        <end position="316"/>
    </location>
</feature>
<dbReference type="Proteomes" id="UP000050741">
    <property type="component" value="Unassembled WGS sequence"/>
</dbReference>
<evidence type="ECO:0000313" key="3">
    <source>
        <dbReference type="Proteomes" id="UP000050741"/>
    </source>
</evidence>
<dbReference type="WBParaSite" id="GPLIN_001161200">
    <property type="protein sequence ID" value="GPLIN_001161200"/>
    <property type="gene ID" value="GPLIN_001161200"/>
</dbReference>
<dbReference type="CDD" id="cd02557">
    <property type="entry name" value="PseudoU_synth_ScRIB2"/>
    <property type="match status" value="1"/>
</dbReference>
<dbReference type="InterPro" id="IPR050188">
    <property type="entry name" value="RluA_PseudoU_synthase"/>
</dbReference>
<dbReference type="GO" id="GO:0003723">
    <property type="term" value="F:RNA binding"/>
    <property type="evidence" value="ECO:0007669"/>
    <property type="project" value="InterPro"/>
</dbReference>
<dbReference type="Pfam" id="PF00849">
    <property type="entry name" value="PseudoU_synth_2"/>
    <property type="match status" value="1"/>
</dbReference>
<dbReference type="InterPro" id="IPR006145">
    <property type="entry name" value="PsdUridine_synth_RsuA/RluA"/>
</dbReference>
<feature type="region of interest" description="Disordered" evidence="1">
    <location>
        <begin position="430"/>
        <end position="454"/>
    </location>
</feature>
<evidence type="ECO:0000256" key="1">
    <source>
        <dbReference type="SAM" id="MobiDB-lite"/>
    </source>
</evidence>
<sequence length="454" mass="51780">MDLTASTASTCEQTPKIEHTATKRTRPAEIESDAEQKEGKRGSIVRTNNNKKRKRAKRLPNWLENGGGGQQQAEMSSLFRPPKNLKLTVKNGVRSLQPYWGILCGYTKRRWVGKTVGEVYATEFSTLLHPLYAKAACRKGRIFINNRAILSPDHRLRDNEFFMHINHRHENEIPDLPIQILAETDDLLVLNKPAGLPVHPCERLACLYRLDRTTTGVLMFAKNEQFDSEFKKNMRNRKMLKEYVCKVEGKFPDEEMICEARIGVLCHSMGIRCVRPDGQEAFSKFSLLRYLPAENASLVNCIIETGRTHQIRIHLQFLGHPIIGDQLYNDNIWGPEKGKGANYGERTLEQLAADCEVEEFDLTNFQASLQKMPSWDPLCWHCSVLSKRELQKSDWLMALHCRRYSGEGWAYEAPLPDWALLHDELVVEKEQNEQQRANTASDGEGNGAVMASNA</sequence>